<name>A0A285F1N1_9FIRM</name>
<accession>A0A285F1N1</accession>
<sequence>MKVTLQNQNNNLIKEVPIGFSWTTFFFGFFPAIFRGDIKWAIIMFLAACVTAGVSALVFPFIYNKLYIKDLLEKGYLPADEYSKNNLSTKGIHFANPIQEIETGIN</sequence>
<feature type="transmembrane region" description="Helical" evidence="1">
    <location>
        <begin position="40"/>
        <end position="63"/>
    </location>
</feature>
<organism evidence="2 3">
    <name type="scientific">Orenia metallireducens</name>
    <dbReference type="NCBI Taxonomy" id="1413210"/>
    <lineage>
        <taxon>Bacteria</taxon>
        <taxon>Bacillati</taxon>
        <taxon>Bacillota</taxon>
        <taxon>Clostridia</taxon>
        <taxon>Halanaerobiales</taxon>
        <taxon>Halobacteroidaceae</taxon>
        <taxon>Orenia</taxon>
    </lineage>
</organism>
<reference evidence="3" key="1">
    <citation type="submission" date="2017-09" db="EMBL/GenBank/DDBJ databases">
        <authorList>
            <person name="Varghese N."/>
            <person name="Submissions S."/>
        </authorList>
    </citation>
    <scope>NUCLEOTIDE SEQUENCE [LARGE SCALE GENOMIC DNA]</scope>
    <source>
        <strain evidence="3">MSL47</strain>
    </source>
</reference>
<evidence type="ECO:0008006" key="4">
    <source>
        <dbReference type="Google" id="ProtNLM"/>
    </source>
</evidence>
<protein>
    <recommendedName>
        <fullName evidence="4">HrgC protein</fullName>
    </recommendedName>
</protein>
<evidence type="ECO:0000313" key="3">
    <source>
        <dbReference type="Proteomes" id="UP000219573"/>
    </source>
</evidence>
<gene>
    <name evidence="2" type="ORF">SAMN06265827_10110</name>
</gene>
<dbReference type="OrthoDB" id="5233at2"/>
<feature type="transmembrane region" description="Helical" evidence="1">
    <location>
        <begin position="12"/>
        <end position="34"/>
    </location>
</feature>
<evidence type="ECO:0000313" key="2">
    <source>
        <dbReference type="EMBL" id="SNY05210.1"/>
    </source>
</evidence>
<evidence type="ECO:0000256" key="1">
    <source>
        <dbReference type="SAM" id="Phobius"/>
    </source>
</evidence>
<dbReference type="Proteomes" id="UP000219573">
    <property type="component" value="Unassembled WGS sequence"/>
</dbReference>
<keyword evidence="1" id="KW-0472">Membrane</keyword>
<dbReference type="AlphaFoldDB" id="A0A285F1N1"/>
<keyword evidence="1" id="KW-1133">Transmembrane helix</keyword>
<keyword evidence="1" id="KW-0812">Transmembrane</keyword>
<dbReference type="EMBL" id="OBDZ01000001">
    <property type="protein sequence ID" value="SNY05210.1"/>
    <property type="molecule type" value="Genomic_DNA"/>
</dbReference>
<dbReference type="RefSeq" id="WP_097016067.1">
    <property type="nucleotide sequence ID" value="NZ_OBDZ01000001.1"/>
</dbReference>
<keyword evidence="3" id="KW-1185">Reference proteome</keyword>
<proteinExistence type="predicted"/>